<dbReference type="STRING" id="3988.B9RB22"/>
<organism evidence="7 8">
    <name type="scientific">Ricinus communis</name>
    <name type="common">Castor bean</name>
    <dbReference type="NCBI Taxonomy" id="3988"/>
    <lineage>
        <taxon>Eukaryota</taxon>
        <taxon>Viridiplantae</taxon>
        <taxon>Streptophyta</taxon>
        <taxon>Embryophyta</taxon>
        <taxon>Tracheophyta</taxon>
        <taxon>Spermatophyta</taxon>
        <taxon>Magnoliopsida</taxon>
        <taxon>eudicotyledons</taxon>
        <taxon>Gunneridae</taxon>
        <taxon>Pentapetalae</taxon>
        <taxon>rosids</taxon>
        <taxon>fabids</taxon>
        <taxon>Malpighiales</taxon>
        <taxon>Euphorbiaceae</taxon>
        <taxon>Acalyphoideae</taxon>
        <taxon>Acalypheae</taxon>
        <taxon>Ricinus</taxon>
    </lineage>
</organism>
<keyword evidence="3" id="KW-0346">Stress response</keyword>
<evidence type="ECO:0008006" key="9">
    <source>
        <dbReference type="Google" id="ProtNLM"/>
    </source>
</evidence>
<dbReference type="eggNOG" id="ENOG502QTKK">
    <property type="taxonomic scope" value="Eukaryota"/>
</dbReference>
<evidence type="ECO:0000259" key="5">
    <source>
        <dbReference type="PROSITE" id="PS51059"/>
    </source>
</evidence>
<dbReference type="Pfam" id="PF12174">
    <property type="entry name" value="RST"/>
    <property type="match status" value="1"/>
</dbReference>
<dbReference type="PANTHER" id="PTHR32263:SF12">
    <property type="entry name" value="INACTIVE POLY [ADP-RIBOSE] POLYMERASE SRO4-RELATED"/>
    <property type="match status" value="1"/>
</dbReference>
<accession>B9RB22</accession>
<evidence type="ECO:0000313" key="8">
    <source>
        <dbReference type="Proteomes" id="UP000008311"/>
    </source>
</evidence>
<dbReference type="PROSITE" id="PS51059">
    <property type="entry name" value="PARP_CATALYTIC"/>
    <property type="match status" value="1"/>
</dbReference>
<evidence type="ECO:0000259" key="6">
    <source>
        <dbReference type="PROSITE" id="PS51879"/>
    </source>
</evidence>
<evidence type="ECO:0000256" key="3">
    <source>
        <dbReference type="ARBA" id="ARBA00023016"/>
    </source>
</evidence>
<dbReference type="GO" id="GO:0003950">
    <property type="term" value="F:NAD+ poly-ADP-ribosyltransferase activity"/>
    <property type="evidence" value="ECO:0007669"/>
    <property type="project" value="InterPro"/>
</dbReference>
<dbReference type="PROSITE" id="PS51879">
    <property type="entry name" value="RST"/>
    <property type="match status" value="1"/>
</dbReference>
<dbReference type="SUPFAM" id="SSF56399">
    <property type="entry name" value="ADP-ribosylation"/>
    <property type="match status" value="1"/>
</dbReference>
<evidence type="ECO:0000256" key="2">
    <source>
        <dbReference type="ARBA" id="ARBA00022473"/>
    </source>
</evidence>
<keyword evidence="8" id="KW-1185">Reference proteome</keyword>
<comment type="subcellular location">
    <subcellularLocation>
        <location evidence="1">Nucleus</location>
    </subcellularLocation>
</comment>
<feature type="domain" description="PARP catalytic" evidence="5">
    <location>
        <begin position="55"/>
        <end position="279"/>
    </location>
</feature>
<evidence type="ECO:0000313" key="7">
    <source>
        <dbReference type="EMBL" id="EEF51999.1"/>
    </source>
</evidence>
<evidence type="ECO:0000256" key="1">
    <source>
        <dbReference type="ARBA" id="ARBA00004123"/>
    </source>
</evidence>
<proteinExistence type="predicted"/>
<dbReference type="FunCoup" id="B9RB22">
    <property type="interactions" value="2"/>
</dbReference>
<evidence type="ECO:0000256" key="4">
    <source>
        <dbReference type="ARBA" id="ARBA00023242"/>
    </source>
</evidence>
<dbReference type="EMBL" id="EQ973773">
    <property type="protein sequence ID" value="EEF51999.1"/>
    <property type="molecule type" value="Genomic_DNA"/>
</dbReference>
<protein>
    <recommendedName>
        <fullName evidence="9">Poly [ADP-ribose] polymerase</fullName>
    </recommendedName>
</protein>
<dbReference type="GO" id="GO:0005634">
    <property type="term" value="C:nucleus"/>
    <property type="evidence" value="ECO:0007669"/>
    <property type="project" value="UniProtKB-SubCell"/>
</dbReference>
<dbReference type="InParanoid" id="B9RB22"/>
<dbReference type="PANTHER" id="PTHR32263">
    <property type="entry name" value="INACTIVE POLY [ADP-RIBOSE] POLYMERASE SRO4-RELATED"/>
    <property type="match status" value="1"/>
</dbReference>
<keyword evidence="4" id="KW-0539">Nucleus</keyword>
<dbReference type="Gene3D" id="3.90.228.10">
    <property type="match status" value="1"/>
</dbReference>
<reference evidence="8" key="1">
    <citation type="journal article" date="2010" name="Nat. Biotechnol.">
        <title>Draft genome sequence of the oilseed species Ricinus communis.</title>
        <authorList>
            <person name="Chan A.P."/>
            <person name="Crabtree J."/>
            <person name="Zhao Q."/>
            <person name="Lorenzi H."/>
            <person name="Orvis J."/>
            <person name="Puiu D."/>
            <person name="Melake-Berhan A."/>
            <person name="Jones K.M."/>
            <person name="Redman J."/>
            <person name="Chen G."/>
            <person name="Cahoon E.B."/>
            <person name="Gedil M."/>
            <person name="Stanke M."/>
            <person name="Haas B.J."/>
            <person name="Wortman J.R."/>
            <person name="Fraser-Liggett C.M."/>
            <person name="Ravel J."/>
            <person name="Rabinowicz P.D."/>
        </authorList>
    </citation>
    <scope>NUCLEOTIDE SEQUENCE [LARGE SCALE GENOMIC DNA]</scope>
    <source>
        <strain evidence="8">cv. Hale</strain>
    </source>
</reference>
<dbReference type="InterPro" id="IPR022003">
    <property type="entry name" value="RST"/>
</dbReference>
<dbReference type="Proteomes" id="UP000008311">
    <property type="component" value="Unassembled WGS sequence"/>
</dbReference>
<dbReference type="InterPro" id="IPR044964">
    <property type="entry name" value="RCD1/SRO1-5"/>
</dbReference>
<sequence>MNYSSSIRVADTNGFFVDSPSTKLSKHTLDISNEQTQSENSDLETVNDQESVISDSESVNSSQFPEFDDGLVRLSEGDRVNDLIKRRFISGLGLLGKQATVVAIHRNKYSGIVGQARMQSFQIFTKAMEDKCGGNANVKYAWFGASSRDDICNIMTHGFGRQINDNNGLYGCGIYLSPDDSPLESVKNLRVDKDGLRHLLLCRVILGRSEEVHPGSEQCHPSSEKFDSGIDTFLSPKKYIVWSTYMNTHIFPEFVISFKAPCCLKESPGVPTSPWMPFPALISALSEFLPPATIGLLDKHHKDHREKKISRQELIQRVRQIAGDRLLIAVIKSFRTKVKSEYQAALSKTMAGMGAGTILNLMSGRAAWIDSDCE</sequence>
<dbReference type="AlphaFoldDB" id="B9RB22"/>
<feature type="domain" description="RST" evidence="6">
    <location>
        <begin position="269"/>
        <end position="340"/>
    </location>
</feature>
<keyword evidence="2" id="KW-0217">Developmental protein</keyword>
<gene>
    <name evidence="7" type="ORF">RCOM_1510560</name>
</gene>
<dbReference type="InterPro" id="IPR012317">
    <property type="entry name" value="Poly(ADP-ribose)pol_cat_dom"/>
</dbReference>
<name>B9RB22_RICCO</name>